<evidence type="ECO:0000256" key="8">
    <source>
        <dbReference type="ARBA" id="ARBA00023242"/>
    </source>
</evidence>
<evidence type="ECO:0000256" key="6">
    <source>
        <dbReference type="ARBA" id="ARBA00023125"/>
    </source>
</evidence>
<proteinExistence type="inferred from homology"/>
<keyword evidence="6" id="KW-0238">DNA-binding</keyword>
<dbReference type="Pfam" id="PF02042">
    <property type="entry name" value="RWP-RK"/>
    <property type="match status" value="1"/>
</dbReference>
<evidence type="ECO:0008006" key="14">
    <source>
        <dbReference type="Google" id="ProtNLM"/>
    </source>
</evidence>
<evidence type="ECO:0000256" key="1">
    <source>
        <dbReference type="ARBA" id="ARBA00005234"/>
    </source>
</evidence>
<comment type="similarity">
    <text evidence="1">Belongs to the peptidase C48 family.</text>
</comment>
<dbReference type="PANTHER" id="PTHR12606:SF1">
    <property type="entry name" value="UBIQUITIN-LIKE-SPECIFIC PROTEASE 1A"/>
    <property type="match status" value="1"/>
</dbReference>
<evidence type="ECO:0000256" key="2">
    <source>
        <dbReference type="ARBA" id="ARBA00022670"/>
    </source>
</evidence>
<keyword evidence="4" id="KW-0788">Thiol protease</keyword>
<reference evidence="12 13" key="1">
    <citation type="journal article" date="2024" name="Nat. Commun.">
        <title>Phylogenomics reveals the evolutionary origins of lichenization in chlorophyte algae.</title>
        <authorList>
            <person name="Puginier C."/>
            <person name="Libourel C."/>
            <person name="Otte J."/>
            <person name="Skaloud P."/>
            <person name="Haon M."/>
            <person name="Grisel S."/>
            <person name="Petersen M."/>
            <person name="Berrin J.G."/>
            <person name="Delaux P.M."/>
            <person name="Dal Grande F."/>
            <person name="Keller J."/>
        </authorList>
    </citation>
    <scope>NUCLEOTIDE SEQUENCE [LARGE SCALE GENOMIC DNA]</scope>
    <source>
        <strain evidence="12 13">SAG 2043</strain>
    </source>
</reference>
<evidence type="ECO:0000259" key="11">
    <source>
        <dbReference type="PROSITE" id="PS51519"/>
    </source>
</evidence>
<dbReference type="InterPro" id="IPR038765">
    <property type="entry name" value="Papain-like_cys_pep_sf"/>
</dbReference>
<evidence type="ECO:0000259" key="10">
    <source>
        <dbReference type="PROSITE" id="PS50600"/>
    </source>
</evidence>
<evidence type="ECO:0000256" key="7">
    <source>
        <dbReference type="ARBA" id="ARBA00023163"/>
    </source>
</evidence>
<gene>
    <name evidence="12" type="ORF">WJX72_010619</name>
</gene>
<dbReference type="SUPFAM" id="SSF54001">
    <property type="entry name" value="Cysteine proteinases"/>
    <property type="match status" value="2"/>
</dbReference>
<comment type="caution">
    <text evidence="12">The sequence shown here is derived from an EMBL/GenBank/DDBJ whole genome shotgun (WGS) entry which is preliminary data.</text>
</comment>
<keyword evidence="8" id="KW-0539">Nucleus</keyword>
<dbReference type="AlphaFoldDB" id="A0AAW1P3S9"/>
<keyword evidence="13" id="KW-1185">Reference proteome</keyword>
<evidence type="ECO:0000256" key="3">
    <source>
        <dbReference type="ARBA" id="ARBA00022801"/>
    </source>
</evidence>
<keyword evidence="7" id="KW-0804">Transcription</keyword>
<dbReference type="GO" id="GO:0006508">
    <property type="term" value="P:proteolysis"/>
    <property type="evidence" value="ECO:0007669"/>
    <property type="project" value="UniProtKB-KW"/>
</dbReference>
<feature type="compositionally biased region" description="Acidic residues" evidence="9">
    <location>
        <begin position="17"/>
        <end position="31"/>
    </location>
</feature>
<dbReference type="EMBL" id="JALJOR010000017">
    <property type="protein sequence ID" value="KAK9804895.1"/>
    <property type="molecule type" value="Genomic_DNA"/>
</dbReference>
<dbReference type="Pfam" id="PF02902">
    <property type="entry name" value="Peptidase_C48"/>
    <property type="match status" value="1"/>
</dbReference>
<dbReference type="InterPro" id="IPR003035">
    <property type="entry name" value="RWP-RK_dom"/>
</dbReference>
<dbReference type="Proteomes" id="UP001489004">
    <property type="component" value="Unassembled WGS sequence"/>
</dbReference>
<feature type="domain" description="RWP-RK" evidence="11">
    <location>
        <begin position="28"/>
        <end position="113"/>
    </location>
</feature>
<feature type="compositionally biased region" description="Basic and acidic residues" evidence="9">
    <location>
        <begin position="1"/>
        <end position="11"/>
    </location>
</feature>
<feature type="domain" description="Ubiquitin-like protease family profile" evidence="10">
    <location>
        <begin position="336"/>
        <end position="524"/>
    </location>
</feature>
<dbReference type="PROSITE" id="PS50600">
    <property type="entry name" value="ULP_PROTEASE"/>
    <property type="match status" value="1"/>
</dbReference>
<protein>
    <recommendedName>
        <fullName evidence="14">Ubiquitin-like protease family profile domain-containing protein</fullName>
    </recommendedName>
</protein>
<dbReference type="InterPro" id="IPR003653">
    <property type="entry name" value="Peptidase_C48_C"/>
</dbReference>
<keyword evidence="3" id="KW-0378">Hydrolase</keyword>
<feature type="region of interest" description="Disordered" evidence="9">
    <location>
        <begin position="101"/>
        <end position="123"/>
    </location>
</feature>
<accession>A0AAW1P3S9</accession>
<evidence type="ECO:0000313" key="13">
    <source>
        <dbReference type="Proteomes" id="UP001489004"/>
    </source>
</evidence>
<dbReference type="GO" id="GO:0003677">
    <property type="term" value="F:DNA binding"/>
    <property type="evidence" value="ECO:0007669"/>
    <property type="project" value="UniProtKB-KW"/>
</dbReference>
<feature type="region of interest" description="Disordered" evidence="9">
    <location>
        <begin position="1"/>
        <end position="39"/>
    </location>
</feature>
<keyword evidence="5" id="KW-0805">Transcription regulation</keyword>
<evidence type="ECO:0000256" key="9">
    <source>
        <dbReference type="SAM" id="MobiDB-lite"/>
    </source>
</evidence>
<dbReference type="GO" id="GO:0005634">
    <property type="term" value="C:nucleus"/>
    <property type="evidence" value="ECO:0007669"/>
    <property type="project" value="TreeGrafter"/>
</dbReference>
<evidence type="ECO:0000256" key="5">
    <source>
        <dbReference type="ARBA" id="ARBA00023015"/>
    </source>
</evidence>
<evidence type="ECO:0000313" key="12">
    <source>
        <dbReference type="EMBL" id="KAK9804895.1"/>
    </source>
</evidence>
<dbReference type="PROSITE" id="PS51519">
    <property type="entry name" value="RWP_RK"/>
    <property type="match status" value="1"/>
</dbReference>
<dbReference type="GO" id="GO:0016929">
    <property type="term" value="F:deSUMOylase activity"/>
    <property type="evidence" value="ECO:0007669"/>
    <property type="project" value="TreeGrafter"/>
</dbReference>
<dbReference type="PANTHER" id="PTHR12606">
    <property type="entry name" value="SENTRIN/SUMO-SPECIFIC PROTEASE"/>
    <property type="match status" value="1"/>
</dbReference>
<sequence length="557" mass="62915">MRQVGDTDMHEAGGSLDEGEDVADDALEDEECERRRKGQDRAGIDLSRQNLEAHFRFTRKEAALRLGISETTLKNACRRLGIDRWPYREIARRAKALQVPNAGDPVVPNQQPPATRPQADGSHKEAATMMPTCVYEEYVGCLVSDSLAGSGGTHWSFLLYTRIYHAFIHTDTMLSCGEDGRLRAYNERPARDIMKALRPFVGACDAVRAREPTFMHGEIPAQQDGTSCGLRSLDLDEHGAEAFRVMIRKEAVGQLLGAWPAWLDAQPDLLSELLREHDMADQGTASPKARTYKPPSLEFHGRLRPTTDQLEVYHSALEKRFDGGDPDEVLAGARNFDIKRHNLPTLLENRELDDNYVNIYMDRVQARDTARRGQPGADRWHFENSFLVAKLLLDGVSSRMPEPYNYKDVCRWGRAEQLAHKGQASASVLDVDHIFFPVHLREIRHWTAAVVSFKEKRFTYLDSLKGKRSDVLAALRRWVEDEHQEQKCDPPDFTEWRNTYPSNILEQHNSQDCGVFIAAYAELLGRGAPLEGAFTQVDTLALRVKQTAEIFTGTLST</sequence>
<dbReference type="Gene3D" id="3.40.395.10">
    <property type="entry name" value="Adenoviral Proteinase, Chain A"/>
    <property type="match status" value="2"/>
</dbReference>
<keyword evidence="2" id="KW-0645">Protease</keyword>
<evidence type="ECO:0000256" key="4">
    <source>
        <dbReference type="ARBA" id="ARBA00022807"/>
    </source>
</evidence>
<dbReference type="GO" id="GO:0016926">
    <property type="term" value="P:protein desumoylation"/>
    <property type="evidence" value="ECO:0007669"/>
    <property type="project" value="TreeGrafter"/>
</dbReference>
<name>A0AAW1P3S9_9CHLO</name>
<organism evidence="12 13">
    <name type="scientific">[Myrmecia] bisecta</name>
    <dbReference type="NCBI Taxonomy" id="41462"/>
    <lineage>
        <taxon>Eukaryota</taxon>
        <taxon>Viridiplantae</taxon>
        <taxon>Chlorophyta</taxon>
        <taxon>core chlorophytes</taxon>
        <taxon>Trebouxiophyceae</taxon>
        <taxon>Trebouxiales</taxon>
        <taxon>Trebouxiaceae</taxon>
        <taxon>Myrmecia</taxon>
    </lineage>
</organism>